<comment type="caution">
    <text evidence="1">The sequence shown here is derived from an EMBL/GenBank/DDBJ whole genome shotgun (WGS) entry which is preliminary data.</text>
</comment>
<dbReference type="OrthoDB" id="7791397at2759"/>
<dbReference type="PANTHER" id="PTHR14787">
    <property type="entry name" value="C10ORF188 FAMILY MEMBER"/>
    <property type="match status" value="1"/>
</dbReference>
<organism evidence="1 2">
    <name type="scientific">Pseudolycoriella hygida</name>
    <dbReference type="NCBI Taxonomy" id="35572"/>
    <lineage>
        <taxon>Eukaryota</taxon>
        <taxon>Metazoa</taxon>
        <taxon>Ecdysozoa</taxon>
        <taxon>Arthropoda</taxon>
        <taxon>Hexapoda</taxon>
        <taxon>Insecta</taxon>
        <taxon>Pterygota</taxon>
        <taxon>Neoptera</taxon>
        <taxon>Endopterygota</taxon>
        <taxon>Diptera</taxon>
        <taxon>Nematocera</taxon>
        <taxon>Sciaroidea</taxon>
        <taxon>Sciaridae</taxon>
        <taxon>Pseudolycoriella</taxon>
    </lineage>
</organism>
<dbReference type="Proteomes" id="UP001151699">
    <property type="component" value="Chromosome X"/>
</dbReference>
<gene>
    <name evidence="1" type="ORF">Bhyg_10086</name>
</gene>
<dbReference type="AlphaFoldDB" id="A0A9Q0MSV3"/>
<evidence type="ECO:0000313" key="2">
    <source>
        <dbReference type="Proteomes" id="UP001151699"/>
    </source>
</evidence>
<protein>
    <submittedName>
        <fullName evidence="1">Uncharacterized protein</fullName>
    </submittedName>
</protein>
<keyword evidence="2" id="KW-1185">Reference proteome</keyword>
<reference evidence="1" key="1">
    <citation type="submission" date="2022-07" db="EMBL/GenBank/DDBJ databases">
        <authorList>
            <person name="Trinca V."/>
            <person name="Uliana J.V.C."/>
            <person name="Torres T.T."/>
            <person name="Ward R.J."/>
            <person name="Monesi N."/>
        </authorList>
    </citation>
    <scope>NUCLEOTIDE SEQUENCE</scope>
    <source>
        <strain evidence="1">HSMRA1968</strain>
        <tissue evidence="1">Whole embryos</tissue>
    </source>
</reference>
<dbReference type="InterPro" id="IPR028043">
    <property type="entry name" value="PAAT-like"/>
</dbReference>
<dbReference type="Pfam" id="PF14958">
    <property type="entry name" value="PAAT-like"/>
    <property type="match status" value="1"/>
</dbReference>
<dbReference type="PANTHER" id="PTHR14787:SF1">
    <property type="entry name" value="ATPASE PAAT"/>
    <property type="match status" value="1"/>
</dbReference>
<name>A0A9Q0MSV3_9DIPT</name>
<accession>A0A9Q0MSV3</accession>
<sequence length="308" mass="34970">MPRKIYSIDCTWLIGHGNDINNLVTVDEITKNALPKSINIDDITGTDRAVLFIKNAQTALDHDDDCQLKINAGPRNSLSQVTIVCDSDVIELFTGTYEEYIQTYRGELLDEFDGNKSYLFEIKLKKDTNSLSLKFITLVDQLWIYGVHMYLTEKPINIFQPTVNIGNVSDYLSDSKRDLSENASKCKEFIQMHMNANKSSGPPNMAALMSFINGKVEDKFSQIDVNATEEIVASTKIENGENSEQKTCANLTMDSLGLESSIDLVRTYFDSKFRDIEQKLLNKIDERFSELEKKQDEKFSQLLALLQK</sequence>
<dbReference type="EMBL" id="WJQU01000003">
    <property type="protein sequence ID" value="KAJ6637356.1"/>
    <property type="molecule type" value="Genomic_DNA"/>
</dbReference>
<proteinExistence type="predicted"/>
<evidence type="ECO:0000313" key="1">
    <source>
        <dbReference type="EMBL" id="KAJ6637356.1"/>
    </source>
</evidence>